<dbReference type="RefSeq" id="WP_338821442.1">
    <property type="nucleotide sequence ID" value="NZ_CP147708.1"/>
</dbReference>
<gene>
    <name evidence="1" type="ORF">WDK88_22700</name>
</gene>
<evidence type="ECO:0008006" key="3">
    <source>
        <dbReference type="Google" id="ProtNLM"/>
    </source>
</evidence>
<evidence type="ECO:0000313" key="1">
    <source>
        <dbReference type="EMBL" id="WXC76328.1"/>
    </source>
</evidence>
<keyword evidence="2" id="KW-1185">Reference proteome</keyword>
<reference evidence="1" key="2">
    <citation type="submission" date="2024-03" db="EMBL/GenBank/DDBJ databases">
        <authorList>
            <person name="Bromfield E.S.P."/>
            <person name="Cloutier S."/>
        </authorList>
    </citation>
    <scope>NUCLEOTIDE SEQUENCE</scope>
    <source>
        <strain evidence="1">5S5</strain>
    </source>
</reference>
<evidence type="ECO:0000313" key="2">
    <source>
        <dbReference type="Proteomes" id="UP001432046"/>
    </source>
</evidence>
<organism evidence="1 2">
    <name type="scientific">Bradyrhizobium septentrionale</name>
    <dbReference type="NCBI Taxonomy" id="1404411"/>
    <lineage>
        <taxon>Bacteria</taxon>
        <taxon>Pseudomonadati</taxon>
        <taxon>Pseudomonadota</taxon>
        <taxon>Alphaproteobacteria</taxon>
        <taxon>Hyphomicrobiales</taxon>
        <taxon>Nitrobacteraceae</taxon>
        <taxon>Bradyrhizobium</taxon>
    </lineage>
</organism>
<dbReference type="Proteomes" id="UP001432046">
    <property type="component" value="Chromosome"/>
</dbReference>
<proteinExistence type="predicted"/>
<sequence>MPRYVQAELGKLQRSLQRLDYTRDRMERLFAAGQIKRIDLDTVYEALFLRAVTSFEAFLEDLFLAILAGRARYSKQRVRILISASSPDALMQILLQGNSFMNWLPFESTERRARLYLKDGRPFTDLGDGDKSQLKTISVIRNAIAHKSPFALSQFQKIAIGSSPFLQNERNPAGFLRSRIASGPAQSRFEIHVGHLGRCAGLLC</sequence>
<name>A0ABZ2NNQ6_9BRAD</name>
<reference evidence="1" key="1">
    <citation type="journal article" date="2021" name="Int. J. Syst. Evol. Microbiol.">
        <title>Bradyrhizobium septentrionale sp. nov. (sv. septentrionale) and Bradyrhizobium quebecense sp. nov. (sv. septentrionale) associated with legumes native to Canada possess rearranged symbiosis genes and numerous insertion sequences.</title>
        <authorList>
            <person name="Bromfield E.S.P."/>
            <person name="Cloutier S."/>
        </authorList>
    </citation>
    <scope>NUCLEOTIDE SEQUENCE</scope>
    <source>
        <strain evidence="1">5S5</strain>
    </source>
</reference>
<protein>
    <recommendedName>
        <fullName evidence="3">RiboL-PSP-HEPN domain-containing protein</fullName>
    </recommendedName>
</protein>
<dbReference type="EMBL" id="CP147711">
    <property type="protein sequence ID" value="WXC76328.1"/>
    <property type="molecule type" value="Genomic_DNA"/>
</dbReference>
<accession>A0ABZ2NNQ6</accession>